<protein>
    <submittedName>
        <fullName evidence="5">GntR family transcriptional regulator</fullName>
    </submittedName>
</protein>
<dbReference type="RefSeq" id="WP_144004298.1">
    <property type="nucleotide sequence ID" value="NZ_CP040916.1"/>
</dbReference>
<keyword evidence="3" id="KW-0804">Transcription</keyword>
<dbReference type="InterPro" id="IPR036390">
    <property type="entry name" value="WH_DNA-bd_sf"/>
</dbReference>
<dbReference type="GO" id="GO:0045892">
    <property type="term" value="P:negative regulation of DNA-templated transcription"/>
    <property type="evidence" value="ECO:0007669"/>
    <property type="project" value="TreeGrafter"/>
</dbReference>
<dbReference type="EMBL" id="CP040916">
    <property type="protein sequence ID" value="QDQ12446.1"/>
    <property type="molecule type" value="Genomic_DNA"/>
</dbReference>
<name>A0A516R9W1_STRST</name>
<dbReference type="PRINTS" id="PR00035">
    <property type="entry name" value="HTHGNTR"/>
</dbReference>
<dbReference type="InterPro" id="IPR000524">
    <property type="entry name" value="Tscrpt_reg_HTH_GntR"/>
</dbReference>
<dbReference type="InterPro" id="IPR036388">
    <property type="entry name" value="WH-like_DNA-bd_sf"/>
</dbReference>
<reference evidence="5 6" key="1">
    <citation type="journal article" date="2019" name="J. Ind. Microbiol. Biotechnol.">
        <title>The complete genomic sequence of Streptomyces spectabilis NRRL-2792 and identification of secondary metabolite biosynthetic gene clusters.</title>
        <authorList>
            <person name="Sinha A."/>
            <person name="Phillips-Salemka S."/>
            <person name="Niraula T.A."/>
            <person name="Short K.A."/>
            <person name="Niraula N.P."/>
        </authorList>
    </citation>
    <scope>NUCLEOTIDE SEQUENCE [LARGE SCALE GENOMIC DNA]</scope>
    <source>
        <strain evidence="5 6">NRRL 2792</strain>
    </source>
</reference>
<dbReference type="PANTHER" id="PTHR44846:SF17">
    <property type="entry name" value="GNTR-FAMILY TRANSCRIPTIONAL REGULATOR"/>
    <property type="match status" value="1"/>
</dbReference>
<dbReference type="CDD" id="cd07377">
    <property type="entry name" value="WHTH_GntR"/>
    <property type="match status" value="1"/>
</dbReference>
<dbReference type="Gene3D" id="1.10.10.10">
    <property type="entry name" value="Winged helix-like DNA-binding domain superfamily/Winged helix DNA-binding domain"/>
    <property type="match status" value="1"/>
</dbReference>
<keyword evidence="1" id="KW-0805">Transcription regulation</keyword>
<evidence type="ECO:0000313" key="5">
    <source>
        <dbReference type="EMBL" id="QDQ12446.1"/>
    </source>
</evidence>
<dbReference type="SMART" id="SM00345">
    <property type="entry name" value="HTH_GNTR"/>
    <property type="match status" value="1"/>
</dbReference>
<sequence length="90" mass="9846">MAAREIDPRAPEPPYRQIAADLAAEIERGDLAPGRPLPSEKELTERYGVARNTARSALAVLREQGLIYTVTGRGSYVVEPASEDEHQGDE</sequence>
<evidence type="ECO:0000259" key="4">
    <source>
        <dbReference type="PROSITE" id="PS50949"/>
    </source>
</evidence>
<dbReference type="Pfam" id="PF00392">
    <property type="entry name" value="GntR"/>
    <property type="match status" value="1"/>
</dbReference>
<dbReference type="GO" id="GO:0003677">
    <property type="term" value="F:DNA binding"/>
    <property type="evidence" value="ECO:0007669"/>
    <property type="project" value="UniProtKB-KW"/>
</dbReference>
<dbReference type="PROSITE" id="PS50949">
    <property type="entry name" value="HTH_GNTR"/>
    <property type="match status" value="1"/>
</dbReference>
<evidence type="ECO:0000256" key="2">
    <source>
        <dbReference type="ARBA" id="ARBA00023125"/>
    </source>
</evidence>
<organism evidence="5 6">
    <name type="scientific">Streptomyces spectabilis</name>
    <dbReference type="NCBI Taxonomy" id="68270"/>
    <lineage>
        <taxon>Bacteria</taxon>
        <taxon>Bacillati</taxon>
        <taxon>Actinomycetota</taxon>
        <taxon>Actinomycetes</taxon>
        <taxon>Kitasatosporales</taxon>
        <taxon>Streptomycetaceae</taxon>
        <taxon>Streptomyces</taxon>
    </lineage>
</organism>
<proteinExistence type="predicted"/>
<accession>A0A516R9W1</accession>
<dbReference type="AlphaFoldDB" id="A0A516R9W1"/>
<evidence type="ECO:0000256" key="1">
    <source>
        <dbReference type="ARBA" id="ARBA00023015"/>
    </source>
</evidence>
<evidence type="ECO:0000313" key="6">
    <source>
        <dbReference type="Proteomes" id="UP000316806"/>
    </source>
</evidence>
<gene>
    <name evidence="5" type="ORF">FH965_19355</name>
</gene>
<evidence type="ECO:0000256" key="3">
    <source>
        <dbReference type="ARBA" id="ARBA00023163"/>
    </source>
</evidence>
<dbReference type="PANTHER" id="PTHR44846">
    <property type="entry name" value="MANNOSYL-D-GLYCERATE TRANSPORT/METABOLISM SYSTEM REPRESSOR MNGR-RELATED"/>
    <property type="match status" value="1"/>
</dbReference>
<dbReference type="Proteomes" id="UP000316806">
    <property type="component" value="Chromosome"/>
</dbReference>
<keyword evidence="2" id="KW-0238">DNA-binding</keyword>
<dbReference type="GO" id="GO:0003700">
    <property type="term" value="F:DNA-binding transcription factor activity"/>
    <property type="evidence" value="ECO:0007669"/>
    <property type="project" value="InterPro"/>
</dbReference>
<feature type="domain" description="HTH gntR-type" evidence="4">
    <location>
        <begin position="12"/>
        <end position="80"/>
    </location>
</feature>
<dbReference type="SUPFAM" id="SSF46785">
    <property type="entry name" value="Winged helix' DNA-binding domain"/>
    <property type="match status" value="1"/>
</dbReference>
<dbReference type="InterPro" id="IPR050679">
    <property type="entry name" value="Bact_HTH_transcr_reg"/>
</dbReference>